<evidence type="ECO:0000256" key="2">
    <source>
        <dbReference type="ARBA" id="ARBA00022614"/>
    </source>
</evidence>
<feature type="coiled-coil region" evidence="4">
    <location>
        <begin position="325"/>
        <end position="369"/>
    </location>
</feature>
<gene>
    <name evidence="6" type="ORF">TSOC_006015</name>
</gene>
<dbReference type="GO" id="GO:0005930">
    <property type="term" value="C:axoneme"/>
    <property type="evidence" value="ECO:0007669"/>
    <property type="project" value="UniProtKB-SubCell"/>
</dbReference>
<evidence type="ECO:0000256" key="3">
    <source>
        <dbReference type="ARBA" id="ARBA00022737"/>
    </source>
</evidence>
<dbReference type="SUPFAM" id="SSF52075">
    <property type="entry name" value="Outer arm dynein light chain 1"/>
    <property type="match status" value="1"/>
</dbReference>
<dbReference type="SMART" id="SM00365">
    <property type="entry name" value="LRR_SD22"/>
    <property type="match status" value="4"/>
</dbReference>
<dbReference type="AlphaFoldDB" id="A0A2J8A4T9"/>
<accession>A0A2J8A4T9</accession>
<dbReference type="Pfam" id="PF13855">
    <property type="entry name" value="LRR_8"/>
    <property type="match status" value="1"/>
</dbReference>
<dbReference type="SMART" id="SM00369">
    <property type="entry name" value="LRR_TYP"/>
    <property type="match status" value="4"/>
</dbReference>
<evidence type="ECO:0000256" key="4">
    <source>
        <dbReference type="SAM" id="Coils"/>
    </source>
</evidence>
<organism evidence="6 7">
    <name type="scientific">Tetrabaena socialis</name>
    <dbReference type="NCBI Taxonomy" id="47790"/>
    <lineage>
        <taxon>Eukaryota</taxon>
        <taxon>Viridiplantae</taxon>
        <taxon>Chlorophyta</taxon>
        <taxon>core chlorophytes</taxon>
        <taxon>Chlorophyceae</taxon>
        <taxon>CS clade</taxon>
        <taxon>Chlamydomonadales</taxon>
        <taxon>Tetrabaenaceae</taxon>
        <taxon>Tetrabaena</taxon>
    </lineage>
</organism>
<evidence type="ECO:0000256" key="1">
    <source>
        <dbReference type="ARBA" id="ARBA00004430"/>
    </source>
</evidence>
<feature type="coiled-coil region" evidence="4">
    <location>
        <begin position="397"/>
        <end position="459"/>
    </location>
</feature>
<dbReference type="Gene3D" id="3.80.10.10">
    <property type="entry name" value="Ribonuclease Inhibitor"/>
    <property type="match status" value="2"/>
</dbReference>
<feature type="coiled-coil region" evidence="4">
    <location>
        <begin position="492"/>
        <end position="642"/>
    </location>
</feature>
<keyword evidence="4" id="KW-0175">Coiled coil</keyword>
<comment type="caution">
    <text evidence="6">The sequence shown here is derived from an EMBL/GenBank/DDBJ whole genome shotgun (WGS) entry which is preliminary data.</text>
</comment>
<feature type="coiled-coil region" evidence="4">
    <location>
        <begin position="963"/>
        <end position="1014"/>
    </location>
</feature>
<sequence length="1043" mass="111420">MSAPGAAEAAEVEDSLSCIGQGLLSVAQVPNIHRLTGLRSLCLHGNNIAQLEGLQALTSLVDLNLSSNAVASIDPGSLRGLTLLTSLNLAGNRLQAVQGLDGLSSLEHLNLSYNYITSLGGLSALQGPRCQLRQLNLKHNQLHQLQGFSVLVGCISLRWLQVEGNPVCQLPNCLQALASVLPHVARLDSMSSAEALAAPYDVQAAQQYASIQLQSFEPLPPAPSPMAAAAAAPPPPPAALQQRPQQQPPRAAAPQAQMQHWKGGPGQAGAPRASEEGFASGTADVLPASDQRQVPLSQQQQQPARVAKIISAEAAAQTSEYTPLVRRVQAEAAEVRQQLGKMTDELERRNAAEEALRLAMQEAIAAAQEGAHRKVEDGYREASFAVSKALWVAGQEAARGRQELETARHAATEAQQRATSCSRSEEEQRARCTTLEKDVTRLRDEVQRLQQLLLDQQHAAAAALGDERRRGAAGEGSLREQLAAAQAAAAELQMVRAAAATAEAKVASLEAALQQSSTVTVSMTAKIAQTMAEANAQIDILKARLTAADQAIAEHQRREADARAEINTLTAALMAAHAQHDRELDAAGKQHEESLRAAVEKERVAAEERGKTVAALQAQQERAGLQEQVAFLKVQLQFALKESDKEQQGAQQALRVAHAEAADLRAALQAAAGKQREGEALVSDLAAVVQQQKAAIQGLQRDREALAARLRVCSPDAVDVLAAENVALKRAAAERDMYREQADDVRRRWQEAERRVSSSRSSEELAARARGLEAALAAAREEGARVEAAGEKLRQELAAQQDAVKIKVAMLDSANDTIASLKAEIADVQVEADEARRAAEEAEAALSREQHDDDGEQERLRAELQAAEAAAAASRAALAEAAARSKELEGRVRVAQEAVAEKDRMIKYVEEEVDRVKGLLENREQRLRDQRDAARGDAEAALAGRDAAAARLADALARGERLAREVEHARGQLEDAAVQLEAQRRAAAEAGGEAAAAGAEAARLGARVAEVEEEMRGLLVAVERQKASAAHKMKQLASLLQEL</sequence>
<dbReference type="InterPro" id="IPR003591">
    <property type="entry name" value="Leu-rich_rpt_typical-subtyp"/>
</dbReference>
<dbReference type="PANTHER" id="PTHR15454:SF34">
    <property type="entry name" value="LEUCINE-RICH REPEAT AND COILED-COIL DOMAIN-CONTAINING PROTEIN 1"/>
    <property type="match status" value="1"/>
</dbReference>
<protein>
    <submittedName>
        <fullName evidence="6">Leucine-rich repeat and coiled-coil domain-containing protein 1</fullName>
    </submittedName>
</protein>
<dbReference type="OrthoDB" id="1904536at2759"/>
<dbReference type="EMBL" id="PGGS01000175">
    <property type="protein sequence ID" value="PNH07526.1"/>
    <property type="molecule type" value="Genomic_DNA"/>
</dbReference>
<keyword evidence="2" id="KW-0433">Leucine-rich repeat</keyword>
<dbReference type="PANTHER" id="PTHR15454">
    <property type="entry name" value="NISCHARIN RELATED"/>
    <property type="match status" value="1"/>
</dbReference>
<keyword evidence="3" id="KW-0677">Repeat</keyword>
<feature type="region of interest" description="Disordered" evidence="5">
    <location>
        <begin position="219"/>
        <end position="279"/>
    </location>
</feature>
<name>A0A2J8A4T9_9CHLO</name>
<dbReference type="InterPro" id="IPR032675">
    <property type="entry name" value="LRR_dom_sf"/>
</dbReference>
<evidence type="ECO:0000313" key="7">
    <source>
        <dbReference type="Proteomes" id="UP000236333"/>
    </source>
</evidence>
<comment type="subcellular location">
    <subcellularLocation>
        <location evidence="1">Cytoplasm</location>
        <location evidence="1">Cytoskeleton</location>
        <location evidence="1">Cilium axoneme</location>
    </subcellularLocation>
</comment>
<dbReference type="PROSITE" id="PS51450">
    <property type="entry name" value="LRR"/>
    <property type="match status" value="4"/>
</dbReference>
<evidence type="ECO:0000313" key="6">
    <source>
        <dbReference type="EMBL" id="PNH07526.1"/>
    </source>
</evidence>
<proteinExistence type="predicted"/>
<feature type="coiled-coil region" evidence="4">
    <location>
        <begin position="689"/>
        <end position="898"/>
    </location>
</feature>
<reference evidence="6 7" key="1">
    <citation type="journal article" date="2017" name="Mol. Biol. Evol.">
        <title>The 4-celled Tetrabaena socialis nuclear genome reveals the essential components for genetic control of cell number at the origin of multicellularity in the volvocine lineage.</title>
        <authorList>
            <person name="Featherston J."/>
            <person name="Arakaki Y."/>
            <person name="Hanschen E.R."/>
            <person name="Ferris P.J."/>
            <person name="Michod R.E."/>
            <person name="Olson B.J.S.C."/>
            <person name="Nozaki H."/>
            <person name="Durand P.M."/>
        </authorList>
    </citation>
    <scope>NUCLEOTIDE SEQUENCE [LARGE SCALE GENOMIC DNA]</scope>
    <source>
        <strain evidence="6 7">NIES-571</strain>
    </source>
</reference>
<dbReference type="Proteomes" id="UP000236333">
    <property type="component" value="Unassembled WGS sequence"/>
</dbReference>
<dbReference type="InterPro" id="IPR001611">
    <property type="entry name" value="Leu-rich_rpt"/>
</dbReference>
<keyword evidence="7" id="KW-1185">Reference proteome</keyword>
<evidence type="ECO:0000256" key="5">
    <source>
        <dbReference type="SAM" id="MobiDB-lite"/>
    </source>
</evidence>
<feature type="compositionally biased region" description="Low complexity" evidence="5">
    <location>
        <begin position="239"/>
        <end position="259"/>
    </location>
</feature>